<reference evidence="2 3" key="1">
    <citation type="journal article" date="2016" name="Nat. Commun.">
        <title>Thousands of microbial genomes shed light on interconnected biogeochemical processes in an aquifer system.</title>
        <authorList>
            <person name="Anantharaman K."/>
            <person name="Brown C.T."/>
            <person name="Hug L.A."/>
            <person name="Sharon I."/>
            <person name="Castelle C.J."/>
            <person name="Probst A.J."/>
            <person name="Thomas B.C."/>
            <person name="Singh A."/>
            <person name="Wilkins M.J."/>
            <person name="Karaoz U."/>
            <person name="Brodie E.L."/>
            <person name="Williams K.H."/>
            <person name="Hubbard S.S."/>
            <person name="Banfield J.F."/>
        </authorList>
    </citation>
    <scope>NUCLEOTIDE SEQUENCE [LARGE SCALE GENOMIC DNA]</scope>
</reference>
<gene>
    <name evidence="2" type="ORF">A2663_04725</name>
</gene>
<dbReference type="EMBL" id="MHIF01000005">
    <property type="protein sequence ID" value="OGY49071.1"/>
    <property type="molecule type" value="Genomic_DNA"/>
</dbReference>
<feature type="transmembrane region" description="Helical" evidence="1">
    <location>
        <begin position="18"/>
        <end position="34"/>
    </location>
</feature>
<keyword evidence="1" id="KW-1133">Transmembrane helix</keyword>
<feature type="transmembrane region" description="Helical" evidence="1">
    <location>
        <begin position="40"/>
        <end position="58"/>
    </location>
</feature>
<dbReference type="Proteomes" id="UP000178432">
    <property type="component" value="Unassembled WGS sequence"/>
</dbReference>
<sequence>MSIINRTDESFSAFLKKYWWIEFLVIVKVLYFVSQDYYQVRFGFMFVFSGFIILWILYRLGLE</sequence>
<proteinExistence type="predicted"/>
<accession>A0A1G1YA10</accession>
<organism evidence="2 3">
    <name type="scientific">Candidatus Buchananbacteria bacterium RIFCSPHIGHO2_01_FULL_46_12</name>
    <dbReference type="NCBI Taxonomy" id="1797536"/>
    <lineage>
        <taxon>Bacteria</taxon>
        <taxon>Candidatus Buchananiibacteriota</taxon>
    </lineage>
</organism>
<dbReference type="AlphaFoldDB" id="A0A1G1YA10"/>
<evidence type="ECO:0000313" key="2">
    <source>
        <dbReference type="EMBL" id="OGY49071.1"/>
    </source>
</evidence>
<protein>
    <submittedName>
        <fullName evidence="2">Uncharacterized protein</fullName>
    </submittedName>
</protein>
<evidence type="ECO:0000256" key="1">
    <source>
        <dbReference type="SAM" id="Phobius"/>
    </source>
</evidence>
<evidence type="ECO:0000313" key="3">
    <source>
        <dbReference type="Proteomes" id="UP000178432"/>
    </source>
</evidence>
<keyword evidence="1" id="KW-0472">Membrane</keyword>
<keyword evidence="1" id="KW-0812">Transmembrane</keyword>
<comment type="caution">
    <text evidence="2">The sequence shown here is derived from an EMBL/GenBank/DDBJ whole genome shotgun (WGS) entry which is preliminary data.</text>
</comment>
<name>A0A1G1YA10_9BACT</name>